<dbReference type="SMART" id="SM00406">
    <property type="entry name" value="IGv"/>
    <property type="match status" value="1"/>
</dbReference>
<keyword evidence="2" id="KW-0391">Immunity</keyword>
<proteinExistence type="predicted"/>
<protein>
    <recommendedName>
        <fullName evidence="3">Ig-like domain-containing protein</fullName>
    </recommendedName>
</protein>
<dbReference type="PANTHER" id="PTHR23268">
    <property type="entry name" value="T-CELL RECEPTOR BETA CHAIN"/>
    <property type="match status" value="1"/>
</dbReference>
<comment type="caution">
    <text evidence="4">The sequence shown here is derived from an EMBL/GenBank/DDBJ whole genome shotgun (WGS) entry which is preliminary data.</text>
</comment>
<dbReference type="EMBL" id="JAFDVH010000017">
    <property type="protein sequence ID" value="KAG7462057.1"/>
    <property type="molecule type" value="Genomic_DNA"/>
</dbReference>
<sequence length="137" mass="15458">MYRFEFHTDSVLTSALMGVFLALTCIRLTDAQISVEQGPAEPQLLFSTDTMKLWCRTTSTSYSLTWYRQRHAKGLEMLSFSYSSSTSDTDLSDAPSDVKNRIESKRTGTELTLALQRLQQGDSGFYYCASRDALQIV</sequence>
<dbReference type="GO" id="GO:0007166">
    <property type="term" value="P:cell surface receptor signaling pathway"/>
    <property type="evidence" value="ECO:0007669"/>
    <property type="project" value="TreeGrafter"/>
</dbReference>
<dbReference type="InterPro" id="IPR013106">
    <property type="entry name" value="Ig_V-set"/>
</dbReference>
<dbReference type="Pfam" id="PF07686">
    <property type="entry name" value="V-set"/>
    <property type="match status" value="1"/>
</dbReference>
<dbReference type="InterPro" id="IPR007110">
    <property type="entry name" value="Ig-like_dom"/>
</dbReference>
<evidence type="ECO:0000313" key="5">
    <source>
        <dbReference type="Proteomes" id="UP001046870"/>
    </source>
</evidence>
<feature type="domain" description="Ig-like" evidence="3">
    <location>
        <begin position="49"/>
        <end position="137"/>
    </location>
</feature>
<dbReference type="SUPFAM" id="SSF48726">
    <property type="entry name" value="Immunoglobulin"/>
    <property type="match status" value="1"/>
</dbReference>
<dbReference type="InterPro" id="IPR050413">
    <property type="entry name" value="TCR_beta_variable"/>
</dbReference>
<dbReference type="Proteomes" id="UP001046870">
    <property type="component" value="Chromosome 17"/>
</dbReference>
<evidence type="ECO:0000313" key="4">
    <source>
        <dbReference type="EMBL" id="KAG7462057.1"/>
    </source>
</evidence>
<reference evidence="4" key="1">
    <citation type="submission" date="2021-01" db="EMBL/GenBank/DDBJ databases">
        <authorList>
            <person name="Zahm M."/>
            <person name="Roques C."/>
            <person name="Cabau C."/>
            <person name="Klopp C."/>
            <person name="Donnadieu C."/>
            <person name="Jouanno E."/>
            <person name="Lampietro C."/>
            <person name="Louis A."/>
            <person name="Herpin A."/>
            <person name="Echchiki A."/>
            <person name="Berthelot C."/>
            <person name="Parey E."/>
            <person name="Roest-Crollius H."/>
            <person name="Braasch I."/>
            <person name="Postlethwait J."/>
            <person name="Bobe J."/>
            <person name="Montfort J."/>
            <person name="Bouchez O."/>
            <person name="Begum T."/>
            <person name="Mejri S."/>
            <person name="Adams A."/>
            <person name="Chen W.-J."/>
            <person name="Guiguen Y."/>
        </authorList>
    </citation>
    <scope>NUCLEOTIDE SEQUENCE</scope>
    <source>
        <strain evidence="4">YG-15Mar2019-1</strain>
        <tissue evidence="4">Brain</tissue>
    </source>
</reference>
<dbReference type="GO" id="GO:0002376">
    <property type="term" value="P:immune system process"/>
    <property type="evidence" value="ECO:0007669"/>
    <property type="project" value="UniProtKB-KW"/>
</dbReference>
<keyword evidence="5" id="KW-1185">Reference proteome</keyword>
<name>A0A9D3PJR8_MEGAT</name>
<dbReference type="CDD" id="cd00099">
    <property type="entry name" value="IgV"/>
    <property type="match status" value="1"/>
</dbReference>
<dbReference type="OrthoDB" id="10465034at2759"/>
<evidence type="ECO:0000259" key="3">
    <source>
        <dbReference type="PROSITE" id="PS50835"/>
    </source>
</evidence>
<dbReference type="AlphaFoldDB" id="A0A9D3PJR8"/>
<dbReference type="InterPro" id="IPR013783">
    <property type="entry name" value="Ig-like_fold"/>
</dbReference>
<organism evidence="4 5">
    <name type="scientific">Megalops atlanticus</name>
    <name type="common">Tarpon</name>
    <name type="synonym">Clupea gigantea</name>
    <dbReference type="NCBI Taxonomy" id="7932"/>
    <lineage>
        <taxon>Eukaryota</taxon>
        <taxon>Metazoa</taxon>
        <taxon>Chordata</taxon>
        <taxon>Craniata</taxon>
        <taxon>Vertebrata</taxon>
        <taxon>Euteleostomi</taxon>
        <taxon>Actinopterygii</taxon>
        <taxon>Neopterygii</taxon>
        <taxon>Teleostei</taxon>
        <taxon>Elopiformes</taxon>
        <taxon>Megalopidae</taxon>
        <taxon>Megalops</taxon>
    </lineage>
</organism>
<accession>A0A9D3PJR8</accession>
<dbReference type="Gene3D" id="2.60.40.10">
    <property type="entry name" value="Immunoglobulins"/>
    <property type="match status" value="1"/>
</dbReference>
<dbReference type="GO" id="GO:0005886">
    <property type="term" value="C:plasma membrane"/>
    <property type="evidence" value="ECO:0007669"/>
    <property type="project" value="TreeGrafter"/>
</dbReference>
<evidence type="ECO:0000256" key="2">
    <source>
        <dbReference type="ARBA" id="ARBA00022859"/>
    </source>
</evidence>
<gene>
    <name evidence="4" type="ORF">MATL_G00198590</name>
</gene>
<evidence type="ECO:0000256" key="1">
    <source>
        <dbReference type="ARBA" id="ARBA00022729"/>
    </source>
</evidence>
<dbReference type="PROSITE" id="PS50835">
    <property type="entry name" value="IG_LIKE"/>
    <property type="match status" value="1"/>
</dbReference>
<keyword evidence="1" id="KW-0732">Signal</keyword>
<dbReference type="InterPro" id="IPR036179">
    <property type="entry name" value="Ig-like_dom_sf"/>
</dbReference>